<evidence type="ECO:0000259" key="3">
    <source>
        <dbReference type="Pfam" id="PF06742"/>
    </source>
</evidence>
<keyword evidence="2" id="KW-0732">Signal</keyword>
<comment type="caution">
    <text evidence="5">The sequence shown here is derived from an EMBL/GenBank/DDBJ whole genome shotgun (WGS) entry which is preliminary data.</text>
</comment>
<dbReference type="PANTHER" id="PTHR36509">
    <property type="entry name" value="BLL3101 PROTEIN"/>
    <property type="match status" value="1"/>
</dbReference>
<dbReference type="Proteomes" id="UP001205890">
    <property type="component" value="Unassembled WGS sequence"/>
</dbReference>
<dbReference type="InterPro" id="IPR037050">
    <property type="entry name" value="DUF1254_sf"/>
</dbReference>
<feature type="domain" description="DUF1214" evidence="3">
    <location>
        <begin position="343"/>
        <end position="455"/>
    </location>
</feature>
<dbReference type="Pfam" id="PF06863">
    <property type="entry name" value="DUF1254"/>
    <property type="match status" value="1"/>
</dbReference>
<evidence type="ECO:0000313" key="5">
    <source>
        <dbReference type="EMBL" id="MCP8937222.1"/>
    </source>
</evidence>
<feature type="domain" description="DUF1254" evidence="4">
    <location>
        <begin position="74"/>
        <end position="206"/>
    </location>
</feature>
<proteinExistence type="predicted"/>
<reference evidence="5 6" key="1">
    <citation type="submission" date="2022-07" db="EMBL/GenBank/DDBJ databases">
        <authorList>
            <person name="Li W.-J."/>
            <person name="Deng Q.-Q."/>
        </authorList>
    </citation>
    <scope>NUCLEOTIDE SEQUENCE [LARGE SCALE GENOMIC DNA]</scope>
    <source>
        <strain evidence="5 6">SYSU M60028</strain>
    </source>
</reference>
<organism evidence="5 6">
    <name type="scientific">Alsobacter ponti</name>
    <dbReference type="NCBI Taxonomy" id="2962936"/>
    <lineage>
        <taxon>Bacteria</taxon>
        <taxon>Pseudomonadati</taxon>
        <taxon>Pseudomonadota</taxon>
        <taxon>Alphaproteobacteria</taxon>
        <taxon>Hyphomicrobiales</taxon>
        <taxon>Alsobacteraceae</taxon>
        <taxon>Alsobacter</taxon>
    </lineage>
</organism>
<dbReference type="Gene3D" id="2.60.40.1610">
    <property type="entry name" value="Domain of unknown function DUF1254"/>
    <property type="match status" value="1"/>
</dbReference>
<dbReference type="InterPro" id="IPR010621">
    <property type="entry name" value="DUF1214"/>
</dbReference>
<dbReference type="InterPro" id="IPR010679">
    <property type="entry name" value="DUF1254"/>
</dbReference>
<dbReference type="EMBL" id="JANCLU010000001">
    <property type="protein sequence ID" value="MCP8937222.1"/>
    <property type="molecule type" value="Genomic_DNA"/>
</dbReference>
<gene>
    <name evidence="5" type="ORF">NK718_01720</name>
</gene>
<evidence type="ECO:0000256" key="2">
    <source>
        <dbReference type="SAM" id="SignalP"/>
    </source>
</evidence>
<dbReference type="RefSeq" id="WP_254737948.1">
    <property type="nucleotide sequence ID" value="NZ_JANCLU010000001.1"/>
</dbReference>
<dbReference type="InterPro" id="IPR037049">
    <property type="entry name" value="DUF1214_C_sf"/>
</dbReference>
<dbReference type="Gene3D" id="2.60.120.600">
    <property type="entry name" value="Domain of unknown function DUF1214, C-terminal domain"/>
    <property type="match status" value="1"/>
</dbReference>
<dbReference type="PANTHER" id="PTHR36509:SF2">
    <property type="entry name" value="BLL3101 PROTEIN"/>
    <property type="match status" value="1"/>
</dbReference>
<dbReference type="Pfam" id="PF06742">
    <property type="entry name" value="DUF1214"/>
    <property type="match status" value="1"/>
</dbReference>
<protein>
    <submittedName>
        <fullName evidence="5">DUF1254 domain-containing protein</fullName>
    </submittedName>
</protein>
<keyword evidence="6" id="KW-1185">Reference proteome</keyword>
<feature type="chain" id="PRO_5046741722" evidence="2">
    <location>
        <begin position="28"/>
        <end position="482"/>
    </location>
</feature>
<accession>A0ABT1L741</accession>
<evidence type="ECO:0000313" key="6">
    <source>
        <dbReference type="Proteomes" id="UP001205890"/>
    </source>
</evidence>
<evidence type="ECO:0000259" key="4">
    <source>
        <dbReference type="Pfam" id="PF06863"/>
    </source>
</evidence>
<feature type="region of interest" description="Disordered" evidence="1">
    <location>
        <begin position="462"/>
        <end position="482"/>
    </location>
</feature>
<name>A0ABT1L741_9HYPH</name>
<dbReference type="SUPFAM" id="SSF160935">
    <property type="entry name" value="VPA0735-like"/>
    <property type="match status" value="1"/>
</dbReference>
<sequence length="482" mass="52464">MLTKRELLHSAAWLAAAGLPCGSAAFAQTARPGIVKAAEIAEAGFIYGLPIVMNYGVMYEYAVDRNSGQFKAPFNQIANEARVFTYKDTAIVTPNSDTPYSFLWMDLRAEPTVLSVPAVDPKRYYSVMLCDGNTYNFGYIGSRATGSEAGVYMVAGPDWKGETPPGVRKVFRSSTQFAVAGYRTQLFNPADMDNVKKVQAGYTAQPLSAYLRQPAPPAAAKIDFPKFDKKLVKTNFFEYLDFALQFAPAQAVDKDIREKLALIGIGPGKSFNFKDLSLKDKLEIAVGMKAGQRKVDEKTKTIGKDVNGWRLASAFGDSAFYNGDWLLRAAAATMGIYGNDAVEAAYPVTKIDADGKPLDCAKANYTITFPAGQQPPVNAFWSVTMYDGKTQFLVKNPLDRYLINSPMLPGMKLDPDGSLTIYIQAKSPGKDKESNWLPAPAGPVYLAMRLYWPKEPPGLSVLPPGDGSWRPPGVKRVGAAGA</sequence>
<feature type="signal peptide" evidence="2">
    <location>
        <begin position="1"/>
        <end position="27"/>
    </location>
</feature>
<evidence type="ECO:0000256" key="1">
    <source>
        <dbReference type="SAM" id="MobiDB-lite"/>
    </source>
</evidence>